<reference evidence="3 4" key="1">
    <citation type="journal article" date="2017" name="Nature">
        <title>Atmospheric trace gases support primary production in Antarctic desert surface soil.</title>
        <authorList>
            <person name="Ji M."/>
            <person name="Greening C."/>
            <person name="Vanwonterghem I."/>
            <person name="Carere C.R."/>
            <person name="Bay S.K."/>
            <person name="Steen J.A."/>
            <person name="Montgomery K."/>
            <person name="Lines T."/>
            <person name="Beardall J."/>
            <person name="van Dorst J."/>
            <person name="Snape I."/>
            <person name="Stott M.B."/>
            <person name="Hugenholtz P."/>
            <person name="Ferrari B.C."/>
        </authorList>
    </citation>
    <scope>NUCLEOTIDE SEQUENCE [LARGE SCALE GENOMIC DNA]</scope>
    <source>
        <strain evidence="3">RRmetagenome_bin12</strain>
    </source>
</reference>
<comment type="caution">
    <text evidence="3">The sequence shown here is derived from an EMBL/GenBank/DDBJ whole genome shotgun (WGS) entry which is preliminary data.</text>
</comment>
<evidence type="ECO:0000259" key="1">
    <source>
        <dbReference type="PROSITE" id="PS51704"/>
    </source>
</evidence>
<dbReference type="InterPro" id="IPR017946">
    <property type="entry name" value="PLC-like_Pdiesterase_TIM-brl"/>
</dbReference>
<evidence type="ECO:0000313" key="2">
    <source>
        <dbReference type="EMBL" id="MBJ7594652.1"/>
    </source>
</evidence>
<dbReference type="EMBL" id="JAEKNS010000075">
    <property type="protein sequence ID" value="MBJ7594652.1"/>
    <property type="molecule type" value="Genomic_DNA"/>
</dbReference>
<dbReference type="Proteomes" id="UP000248724">
    <property type="component" value="Unassembled WGS sequence"/>
</dbReference>
<dbReference type="EMBL" id="QHBU01000148">
    <property type="protein sequence ID" value="PZR80602.1"/>
    <property type="molecule type" value="Genomic_DNA"/>
</dbReference>
<sequence length="270" mass="29705">MPAFLDHPTPIAIAHRGGAEELPENTLPAFDAAIELGYLHLETDAHVSSDGVVFSFHDHVLERVTDRRGRLVDLTAAEILTADAAYHFSPDGNTFPHRGTGIRVPTMEEVLTRWPGVFVNIDTKSDAVVEPLVELLRRLDAVDRVCIGSFSDDRLRRVRRLCGGAICTSMGPAGITAAWLASRSGRMPRLRADCVQVPVRARRLVVVDRRFLDAAHAAGLQVHVWTIDHAAEMTELLELGVDAIMTDRPRLLREVLVARGQWHGAALARA</sequence>
<evidence type="ECO:0000313" key="5">
    <source>
        <dbReference type="Proteomes" id="UP000606991"/>
    </source>
</evidence>
<dbReference type="PANTHER" id="PTHR46211:SF14">
    <property type="entry name" value="GLYCEROPHOSPHODIESTER PHOSPHODIESTERASE"/>
    <property type="match status" value="1"/>
</dbReference>
<reference evidence="3" key="2">
    <citation type="submission" date="2018-05" db="EMBL/GenBank/DDBJ databases">
        <authorList>
            <person name="Ferrari B."/>
        </authorList>
    </citation>
    <scope>NUCLEOTIDE SEQUENCE</scope>
    <source>
        <strain evidence="3">RRmetagenome_bin12</strain>
    </source>
</reference>
<dbReference type="CDD" id="cd08561">
    <property type="entry name" value="GDPD_cytoplasmic_ScUgpQ2_like"/>
    <property type="match status" value="1"/>
</dbReference>
<protein>
    <submittedName>
        <fullName evidence="3">Glycerophosphodiester phosphodiesterase</fullName>
    </submittedName>
</protein>
<dbReference type="Proteomes" id="UP000606991">
    <property type="component" value="Unassembled WGS sequence"/>
</dbReference>
<organism evidence="3 4">
    <name type="scientific">Candidatus Aeolococcus gillhamiae</name>
    <dbReference type="NCBI Taxonomy" id="3127015"/>
    <lineage>
        <taxon>Bacteria</taxon>
        <taxon>Bacillati</taxon>
        <taxon>Candidatus Dormiibacterota</taxon>
        <taxon>Candidatus Dormibacteria</taxon>
        <taxon>Candidatus Aeolococcales</taxon>
        <taxon>Candidatus Aeolococcaceae</taxon>
        <taxon>Candidatus Aeolococcus</taxon>
    </lineage>
</organism>
<dbReference type="PANTHER" id="PTHR46211">
    <property type="entry name" value="GLYCEROPHOSPHORYL DIESTER PHOSPHODIESTERASE"/>
    <property type="match status" value="1"/>
</dbReference>
<feature type="domain" description="GP-PDE" evidence="1">
    <location>
        <begin position="10"/>
        <end position="256"/>
    </location>
</feature>
<dbReference type="GO" id="GO:0006629">
    <property type="term" value="P:lipid metabolic process"/>
    <property type="evidence" value="ECO:0007669"/>
    <property type="project" value="InterPro"/>
</dbReference>
<reference evidence="2 5" key="3">
    <citation type="submission" date="2020-10" db="EMBL/GenBank/DDBJ databases">
        <title>Ca. Dormibacterota MAGs.</title>
        <authorList>
            <person name="Montgomery K."/>
        </authorList>
    </citation>
    <scope>NUCLEOTIDE SEQUENCE [LARGE SCALE GENOMIC DNA]</scope>
    <source>
        <strain evidence="2">SC8812_S17_18</strain>
    </source>
</reference>
<proteinExistence type="predicted"/>
<evidence type="ECO:0000313" key="3">
    <source>
        <dbReference type="EMBL" id="PZR80602.1"/>
    </source>
</evidence>
<dbReference type="RefSeq" id="WP_337311038.1">
    <property type="nucleotide sequence ID" value="NZ_JAEKNS010000075.1"/>
</dbReference>
<dbReference type="PROSITE" id="PS51704">
    <property type="entry name" value="GP_PDE"/>
    <property type="match status" value="1"/>
</dbReference>
<dbReference type="Gene3D" id="3.20.20.190">
    <property type="entry name" value="Phosphatidylinositol (PI) phosphodiesterase"/>
    <property type="match status" value="1"/>
</dbReference>
<evidence type="ECO:0000313" key="4">
    <source>
        <dbReference type="Proteomes" id="UP000248724"/>
    </source>
</evidence>
<dbReference type="InterPro" id="IPR030395">
    <property type="entry name" value="GP_PDE_dom"/>
</dbReference>
<dbReference type="GO" id="GO:0008081">
    <property type="term" value="F:phosphoric diester hydrolase activity"/>
    <property type="evidence" value="ECO:0007669"/>
    <property type="project" value="InterPro"/>
</dbReference>
<dbReference type="SUPFAM" id="SSF51695">
    <property type="entry name" value="PLC-like phosphodiesterases"/>
    <property type="match status" value="1"/>
</dbReference>
<name>A0A2W5Z5K3_9BACT</name>
<accession>A0A2W5Z5K3</accession>
<accession>A0A934N9W2</accession>
<gene>
    <name evidence="3" type="ORF">DLM65_07685</name>
    <name evidence="2" type="ORF">JF886_07270</name>
</gene>
<dbReference type="Pfam" id="PF03009">
    <property type="entry name" value="GDPD"/>
    <property type="match status" value="1"/>
</dbReference>
<dbReference type="AlphaFoldDB" id="A0A2W5Z5K3"/>